<name>W0EGE0_9FIRM</name>
<dbReference type="InterPro" id="IPR035167">
    <property type="entry name" value="DUF5316"/>
</dbReference>
<dbReference type="KEGG" id="dmt:DESME_15375"/>
<evidence type="ECO:0000313" key="2">
    <source>
        <dbReference type="EMBL" id="AHF08254.1"/>
    </source>
</evidence>
<gene>
    <name evidence="2" type="ORF">DESME_15375</name>
</gene>
<dbReference type="Proteomes" id="UP000010847">
    <property type="component" value="Chromosome"/>
</dbReference>
<dbReference type="STRING" id="871968.DESME_15375"/>
<feature type="transmembrane region" description="Helical" evidence="1">
    <location>
        <begin position="71"/>
        <end position="92"/>
    </location>
</feature>
<reference evidence="2 3" key="1">
    <citation type="submission" date="2013-12" db="EMBL/GenBank/DDBJ databases">
        <authorList>
            <consortium name="DOE Joint Genome Institute"/>
            <person name="Smidt H."/>
            <person name="Huntemann M."/>
            <person name="Han J."/>
            <person name="Chen A."/>
            <person name="Kyrpides N."/>
            <person name="Mavromatis K."/>
            <person name="Markowitz V."/>
            <person name="Palaniappan K."/>
            <person name="Ivanova N."/>
            <person name="Schaumberg A."/>
            <person name="Pati A."/>
            <person name="Liolios K."/>
            <person name="Nordberg H.P."/>
            <person name="Cantor M.N."/>
            <person name="Hua S.X."/>
            <person name="Woyke T."/>
        </authorList>
    </citation>
    <scope>NUCLEOTIDE SEQUENCE [LARGE SCALE GENOMIC DNA]</scope>
    <source>
        <strain evidence="3">DSM 15288</strain>
    </source>
</reference>
<dbReference type="OrthoDB" id="1927595at2"/>
<proteinExistence type="predicted"/>
<dbReference type="AlphaFoldDB" id="W0EGE0"/>
<evidence type="ECO:0000256" key="1">
    <source>
        <dbReference type="SAM" id="Phobius"/>
    </source>
</evidence>
<dbReference type="HOGENOM" id="CLU_163805_1_0_9"/>
<keyword evidence="1" id="KW-0812">Transmembrane</keyword>
<accession>W0EGE0</accession>
<dbReference type="Pfam" id="PF17247">
    <property type="entry name" value="DUF5316"/>
    <property type="match status" value="1"/>
</dbReference>
<dbReference type="EMBL" id="CP007032">
    <property type="protein sequence ID" value="AHF08254.1"/>
    <property type="molecule type" value="Genomic_DNA"/>
</dbReference>
<feature type="transmembrane region" description="Helical" evidence="1">
    <location>
        <begin position="30"/>
        <end position="50"/>
    </location>
</feature>
<keyword evidence="1" id="KW-1133">Transmembrane helix</keyword>
<keyword evidence="1" id="KW-0472">Membrane</keyword>
<dbReference type="eggNOG" id="ENOG5030DJ1">
    <property type="taxonomic scope" value="Bacteria"/>
</dbReference>
<organism evidence="2 3">
    <name type="scientific">Desulfitobacterium metallireducens DSM 15288</name>
    <dbReference type="NCBI Taxonomy" id="871968"/>
    <lineage>
        <taxon>Bacteria</taxon>
        <taxon>Bacillati</taxon>
        <taxon>Bacillota</taxon>
        <taxon>Clostridia</taxon>
        <taxon>Eubacteriales</taxon>
        <taxon>Desulfitobacteriaceae</taxon>
        <taxon>Desulfitobacterium</taxon>
    </lineage>
</organism>
<keyword evidence="3" id="KW-1185">Reference proteome</keyword>
<protein>
    <submittedName>
        <fullName evidence="2">Uncharacterized protein</fullName>
    </submittedName>
</protein>
<sequence>MRAFLIGLVSGSLGFLVSFFLKEPGLVEKGLLILGLGALLLAAIFSGVLSSGDRGRANYSDEEDFRERMNWSLQLFLFGLPCFLAFLAIYYLNAK</sequence>
<evidence type="ECO:0000313" key="3">
    <source>
        <dbReference type="Proteomes" id="UP000010847"/>
    </source>
</evidence>
<dbReference type="RefSeq" id="WP_006716832.1">
    <property type="nucleotide sequence ID" value="NZ_CP007032.1"/>
</dbReference>